<evidence type="ECO:0000313" key="2">
    <source>
        <dbReference type="Proteomes" id="UP000265520"/>
    </source>
</evidence>
<dbReference type="Proteomes" id="UP000265520">
    <property type="component" value="Unassembled WGS sequence"/>
</dbReference>
<reference evidence="1 2" key="1">
    <citation type="journal article" date="2018" name="Front. Plant Sci.">
        <title>Red Clover (Trifolium pratense) and Zigzag Clover (T. medium) - A Picture of Genomic Similarities and Differences.</title>
        <authorList>
            <person name="Dluhosova J."/>
            <person name="Istvanek J."/>
            <person name="Nedelnik J."/>
            <person name="Repkova J."/>
        </authorList>
    </citation>
    <scope>NUCLEOTIDE SEQUENCE [LARGE SCALE GENOMIC DNA]</scope>
    <source>
        <strain evidence="2">cv. 10/8</strain>
        <tissue evidence="1">Leaf</tissue>
    </source>
</reference>
<name>A0A392R0U9_9FABA</name>
<evidence type="ECO:0000313" key="1">
    <source>
        <dbReference type="EMBL" id="MCI29185.1"/>
    </source>
</evidence>
<protein>
    <submittedName>
        <fullName evidence="1">Uncharacterized protein</fullName>
    </submittedName>
</protein>
<proteinExistence type="predicted"/>
<comment type="caution">
    <text evidence="1">The sequence shown here is derived from an EMBL/GenBank/DDBJ whole genome shotgun (WGS) entry which is preliminary data.</text>
</comment>
<feature type="non-terminal residue" evidence="1">
    <location>
        <position position="1"/>
    </location>
</feature>
<keyword evidence="2" id="KW-1185">Reference proteome</keyword>
<dbReference type="EMBL" id="LXQA010170885">
    <property type="protein sequence ID" value="MCI29185.1"/>
    <property type="molecule type" value="Genomic_DNA"/>
</dbReference>
<sequence>AECGAGSLALGFWSSE</sequence>
<dbReference type="AlphaFoldDB" id="A0A392R0U9"/>
<organism evidence="1 2">
    <name type="scientific">Trifolium medium</name>
    <dbReference type="NCBI Taxonomy" id="97028"/>
    <lineage>
        <taxon>Eukaryota</taxon>
        <taxon>Viridiplantae</taxon>
        <taxon>Streptophyta</taxon>
        <taxon>Embryophyta</taxon>
        <taxon>Tracheophyta</taxon>
        <taxon>Spermatophyta</taxon>
        <taxon>Magnoliopsida</taxon>
        <taxon>eudicotyledons</taxon>
        <taxon>Gunneridae</taxon>
        <taxon>Pentapetalae</taxon>
        <taxon>rosids</taxon>
        <taxon>fabids</taxon>
        <taxon>Fabales</taxon>
        <taxon>Fabaceae</taxon>
        <taxon>Papilionoideae</taxon>
        <taxon>50 kb inversion clade</taxon>
        <taxon>NPAAA clade</taxon>
        <taxon>Hologalegina</taxon>
        <taxon>IRL clade</taxon>
        <taxon>Trifolieae</taxon>
        <taxon>Trifolium</taxon>
    </lineage>
</organism>
<accession>A0A392R0U9</accession>